<evidence type="ECO:0000313" key="11">
    <source>
        <dbReference type="Proteomes" id="UP000670475"/>
    </source>
</evidence>
<dbReference type="PROSITE" id="PS51078">
    <property type="entry name" value="ICLR_ED"/>
    <property type="match status" value="1"/>
</dbReference>
<protein>
    <recommendedName>
        <fullName evidence="7">Glycerol operon regulatory protein</fullName>
    </recommendedName>
</protein>
<proteinExistence type="predicted"/>
<evidence type="ECO:0000259" key="8">
    <source>
        <dbReference type="PROSITE" id="PS51077"/>
    </source>
</evidence>
<dbReference type="SUPFAM" id="SSF55781">
    <property type="entry name" value="GAF domain-like"/>
    <property type="match status" value="1"/>
</dbReference>
<keyword evidence="2" id="KW-0805">Transcription regulation</keyword>
<evidence type="ECO:0000256" key="5">
    <source>
        <dbReference type="ARBA" id="ARBA00023163"/>
    </source>
</evidence>
<sequence>MTGMDGTGSVTSRALRVLEAFSADTPVLRLTDISRHTGLPLTTAHRLVAELTEWGALERESGGGYRIGLRLWEIASLAPRGLGLREPALPSLSDLAHVTRENVQLAVREGLEVVYVERLAGRGAVPVLTRVGGRFAPAPTGVGRVLLAYAPPEVQEQALAQPLVRCTEETLCDPDRLRQALAEVRHAGVAICEGQVTLDSVSVAAPVYGPSGEVVAAVSVVVRLGSVQPYALVPLVQVAARSISRVLGGEGGPVRGRAPAFPNGTGTRR</sequence>
<dbReference type="FunFam" id="1.10.10.10:FF:000056">
    <property type="entry name" value="IclR family transcriptional regulator"/>
    <property type="match status" value="1"/>
</dbReference>
<dbReference type="InterPro" id="IPR036390">
    <property type="entry name" value="WH_DNA-bd_sf"/>
</dbReference>
<keyword evidence="5" id="KW-0804">Transcription</keyword>
<dbReference type="RefSeq" id="WP_209339152.1">
    <property type="nucleotide sequence ID" value="NZ_JAGIQL010000020.1"/>
</dbReference>
<dbReference type="AlphaFoldDB" id="A0A940RUM6"/>
<name>A0A940RUM6_9ACTN</name>
<keyword evidence="3" id="KW-0238">DNA-binding</keyword>
<evidence type="ECO:0000256" key="7">
    <source>
        <dbReference type="ARBA" id="ARBA00070406"/>
    </source>
</evidence>
<dbReference type="InterPro" id="IPR050707">
    <property type="entry name" value="HTH_MetabolicPath_Reg"/>
</dbReference>
<dbReference type="Proteomes" id="UP000670475">
    <property type="component" value="Unassembled WGS sequence"/>
</dbReference>
<dbReference type="Pfam" id="PF01614">
    <property type="entry name" value="IclR_C"/>
    <property type="match status" value="1"/>
</dbReference>
<evidence type="ECO:0000256" key="2">
    <source>
        <dbReference type="ARBA" id="ARBA00023015"/>
    </source>
</evidence>
<dbReference type="InterPro" id="IPR036388">
    <property type="entry name" value="WH-like_DNA-bd_sf"/>
</dbReference>
<dbReference type="EMBL" id="JAGIQL010000020">
    <property type="protein sequence ID" value="MBP0457386.1"/>
    <property type="molecule type" value="Genomic_DNA"/>
</dbReference>
<dbReference type="PANTHER" id="PTHR30136">
    <property type="entry name" value="HELIX-TURN-HELIX TRANSCRIPTIONAL REGULATOR, ICLR FAMILY"/>
    <property type="match status" value="1"/>
</dbReference>
<evidence type="ECO:0000256" key="3">
    <source>
        <dbReference type="ARBA" id="ARBA00023125"/>
    </source>
</evidence>
<evidence type="ECO:0000259" key="9">
    <source>
        <dbReference type="PROSITE" id="PS51078"/>
    </source>
</evidence>
<dbReference type="InterPro" id="IPR014757">
    <property type="entry name" value="Tscrpt_reg_IclR_C"/>
</dbReference>
<organism evidence="10 11">
    <name type="scientific">Streptomyces montanisoli</name>
    <dbReference type="NCBI Taxonomy" id="2798581"/>
    <lineage>
        <taxon>Bacteria</taxon>
        <taxon>Bacillati</taxon>
        <taxon>Actinomycetota</taxon>
        <taxon>Actinomycetes</taxon>
        <taxon>Kitasatosporales</taxon>
        <taxon>Streptomycetaceae</taxon>
        <taxon>Streptomyces</taxon>
    </lineage>
</organism>
<keyword evidence="1" id="KW-0319">Glycerol metabolism</keyword>
<dbReference type="InterPro" id="IPR029016">
    <property type="entry name" value="GAF-like_dom_sf"/>
</dbReference>
<dbReference type="GO" id="GO:0045892">
    <property type="term" value="P:negative regulation of DNA-templated transcription"/>
    <property type="evidence" value="ECO:0007669"/>
    <property type="project" value="TreeGrafter"/>
</dbReference>
<gene>
    <name evidence="10" type="ORF">JFN87_07725</name>
</gene>
<dbReference type="Gene3D" id="3.30.450.40">
    <property type="match status" value="1"/>
</dbReference>
<dbReference type="GO" id="GO:0003700">
    <property type="term" value="F:DNA-binding transcription factor activity"/>
    <property type="evidence" value="ECO:0007669"/>
    <property type="project" value="TreeGrafter"/>
</dbReference>
<dbReference type="PANTHER" id="PTHR30136:SF24">
    <property type="entry name" value="HTH-TYPE TRANSCRIPTIONAL REPRESSOR ALLR"/>
    <property type="match status" value="1"/>
</dbReference>
<feature type="domain" description="HTH iclR-type" evidence="8">
    <location>
        <begin position="8"/>
        <end position="69"/>
    </location>
</feature>
<dbReference type="SUPFAM" id="SSF46785">
    <property type="entry name" value="Winged helix' DNA-binding domain"/>
    <property type="match status" value="1"/>
</dbReference>
<dbReference type="SMART" id="SM00346">
    <property type="entry name" value="HTH_ICLR"/>
    <property type="match status" value="1"/>
</dbReference>
<dbReference type="InterPro" id="IPR005471">
    <property type="entry name" value="Tscrpt_reg_IclR_N"/>
</dbReference>
<keyword evidence="4" id="KW-0010">Activator</keyword>
<dbReference type="Gene3D" id="1.10.10.10">
    <property type="entry name" value="Winged helix-like DNA-binding domain superfamily/Winged helix DNA-binding domain"/>
    <property type="match status" value="1"/>
</dbReference>
<evidence type="ECO:0000256" key="4">
    <source>
        <dbReference type="ARBA" id="ARBA00023159"/>
    </source>
</evidence>
<accession>A0A940RUM6</accession>
<feature type="domain" description="IclR-ED" evidence="9">
    <location>
        <begin position="70"/>
        <end position="249"/>
    </location>
</feature>
<dbReference type="GO" id="GO:0006071">
    <property type="term" value="P:glycerol metabolic process"/>
    <property type="evidence" value="ECO:0007669"/>
    <property type="project" value="UniProtKB-KW"/>
</dbReference>
<comment type="caution">
    <text evidence="10">The sequence shown here is derived from an EMBL/GenBank/DDBJ whole genome shotgun (WGS) entry which is preliminary data.</text>
</comment>
<keyword evidence="11" id="KW-1185">Reference proteome</keyword>
<dbReference type="GO" id="GO:0003677">
    <property type="term" value="F:DNA binding"/>
    <property type="evidence" value="ECO:0007669"/>
    <property type="project" value="UniProtKB-KW"/>
</dbReference>
<comment type="function">
    <text evidence="6">May be an activator protein for the gylABX operon.</text>
</comment>
<evidence type="ECO:0000256" key="6">
    <source>
        <dbReference type="ARBA" id="ARBA00058938"/>
    </source>
</evidence>
<reference evidence="10" key="1">
    <citation type="submission" date="2021-03" db="EMBL/GenBank/DDBJ databases">
        <title>Whole genome sequence of Streptomyces bomunensis MMS17-BM035.</title>
        <authorList>
            <person name="Lee J.H."/>
        </authorList>
    </citation>
    <scope>NUCLEOTIDE SEQUENCE</scope>
    <source>
        <strain evidence="10">MMS17-BM035</strain>
    </source>
</reference>
<evidence type="ECO:0000256" key="1">
    <source>
        <dbReference type="ARBA" id="ARBA00022798"/>
    </source>
</evidence>
<dbReference type="Pfam" id="PF09339">
    <property type="entry name" value="HTH_IclR"/>
    <property type="match status" value="1"/>
</dbReference>
<dbReference type="PROSITE" id="PS51077">
    <property type="entry name" value="HTH_ICLR"/>
    <property type="match status" value="1"/>
</dbReference>
<evidence type="ECO:0000313" key="10">
    <source>
        <dbReference type="EMBL" id="MBP0457386.1"/>
    </source>
</evidence>